<proteinExistence type="inferred from homology"/>
<name>A0A9X2JHP8_9BACT</name>
<evidence type="ECO:0000313" key="5">
    <source>
        <dbReference type="EMBL" id="MCO6046046.1"/>
    </source>
</evidence>
<dbReference type="RefSeq" id="WP_252854162.1">
    <property type="nucleotide sequence ID" value="NZ_JAMXLR010000065.1"/>
</dbReference>
<dbReference type="EMBL" id="JAMXLR010000065">
    <property type="protein sequence ID" value="MCO6046046.1"/>
    <property type="molecule type" value="Genomic_DNA"/>
</dbReference>
<dbReference type="SUPFAM" id="SSF46785">
    <property type="entry name" value="Winged helix' DNA-binding domain"/>
    <property type="match status" value="1"/>
</dbReference>
<reference evidence="5" key="1">
    <citation type="submission" date="2022-06" db="EMBL/GenBank/DDBJ databases">
        <title>Aeoliella straminimaris, a novel planctomycete from sediments.</title>
        <authorList>
            <person name="Vitorino I.R."/>
            <person name="Lage O.M."/>
        </authorList>
    </citation>
    <scope>NUCLEOTIDE SEQUENCE</scope>
    <source>
        <strain evidence="5">ICT_H6.2</strain>
    </source>
</reference>
<evidence type="ECO:0000313" key="6">
    <source>
        <dbReference type="Proteomes" id="UP001155241"/>
    </source>
</evidence>
<evidence type="ECO:0000256" key="4">
    <source>
        <dbReference type="ARBA" id="ARBA00023163"/>
    </source>
</evidence>
<dbReference type="GO" id="GO:0003677">
    <property type="term" value="F:DNA binding"/>
    <property type="evidence" value="ECO:0007669"/>
    <property type="project" value="UniProtKB-KW"/>
</dbReference>
<keyword evidence="6" id="KW-1185">Reference proteome</keyword>
<evidence type="ECO:0000256" key="3">
    <source>
        <dbReference type="ARBA" id="ARBA00023125"/>
    </source>
</evidence>
<dbReference type="Proteomes" id="UP001155241">
    <property type="component" value="Unassembled WGS sequence"/>
</dbReference>
<protein>
    <submittedName>
        <fullName evidence="5">BlaI/MecI/CopY family transcriptional regulator</fullName>
    </submittedName>
</protein>
<dbReference type="PIRSF" id="PIRSF019455">
    <property type="entry name" value="CopR_AtkY"/>
    <property type="match status" value="1"/>
</dbReference>
<accession>A0A9X2JHP8</accession>
<dbReference type="AlphaFoldDB" id="A0A9X2JHP8"/>
<keyword evidence="3" id="KW-0238">DNA-binding</keyword>
<comment type="similarity">
    <text evidence="1">Belongs to the BlaI transcriptional regulatory family.</text>
</comment>
<sequence>MAKKRAKVPRLPEGEIEILEMLWRESAVTIHGAQQALGQPIGYTTVQTRLNRLVDKGLVARTKTRPAQYSAAVTPAEVRERDLETLVERVSSGRVVPLVAHLINRKGVTPEEIAELKALIEQAEHKTTKPKGGKR</sequence>
<dbReference type="InterPro" id="IPR036388">
    <property type="entry name" value="WH-like_DNA-bd_sf"/>
</dbReference>
<comment type="caution">
    <text evidence="5">The sequence shown here is derived from an EMBL/GenBank/DDBJ whole genome shotgun (WGS) entry which is preliminary data.</text>
</comment>
<keyword evidence="4" id="KW-0804">Transcription</keyword>
<evidence type="ECO:0000256" key="1">
    <source>
        <dbReference type="ARBA" id="ARBA00011046"/>
    </source>
</evidence>
<gene>
    <name evidence="5" type="ORF">NG895_19270</name>
</gene>
<dbReference type="InterPro" id="IPR005650">
    <property type="entry name" value="BlaI_family"/>
</dbReference>
<dbReference type="InterPro" id="IPR036390">
    <property type="entry name" value="WH_DNA-bd_sf"/>
</dbReference>
<dbReference type="Gene3D" id="1.10.4040.10">
    <property type="entry name" value="Penicillinase repressor domain"/>
    <property type="match status" value="1"/>
</dbReference>
<dbReference type="Gene3D" id="1.10.10.10">
    <property type="entry name" value="Winged helix-like DNA-binding domain superfamily/Winged helix DNA-binding domain"/>
    <property type="match status" value="1"/>
</dbReference>
<organism evidence="5 6">
    <name type="scientific">Aeoliella straminimaris</name>
    <dbReference type="NCBI Taxonomy" id="2954799"/>
    <lineage>
        <taxon>Bacteria</taxon>
        <taxon>Pseudomonadati</taxon>
        <taxon>Planctomycetota</taxon>
        <taxon>Planctomycetia</taxon>
        <taxon>Pirellulales</taxon>
        <taxon>Lacipirellulaceae</taxon>
        <taxon>Aeoliella</taxon>
    </lineage>
</organism>
<dbReference type="GO" id="GO:0045892">
    <property type="term" value="P:negative regulation of DNA-templated transcription"/>
    <property type="evidence" value="ECO:0007669"/>
    <property type="project" value="InterPro"/>
</dbReference>
<evidence type="ECO:0000256" key="2">
    <source>
        <dbReference type="ARBA" id="ARBA00023015"/>
    </source>
</evidence>
<keyword evidence="2" id="KW-0805">Transcription regulation</keyword>
<dbReference type="Pfam" id="PF03965">
    <property type="entry name" value="Penicillinase_R"/>
    <property type="match status" value="1"/>
</dbReference>